<dbReference type="InParanoid" id="V4T185"/>
<dbReference type="InterPro" id="IPR008011">
    <property type="entry name" value="Complex1_LYR_dom"/>
</dbReference>
<dbReference type="PANTHER" id="PTHR47158:SF1">
    <property type="entry name" value="OS08G0239000 PROTEIN"/>
    <property type="match status" value="1"/>
</dbReference>
<dbReference type="Pfam" id="PF05347">
    <property type="entry name" value="Complex1_LYR"/>
    <property type="match status" value="1"/>
</dbReference>
<gene>
    <name evidence="2" type="ORF">CICLE_v10022528mg</name>
</gene>
<dbReference type="GO" id="GO:0016226">
    <property type="term" value="P:iron-sulfur cluster assembly"/>
    <property type="evidence" value="ECO:0007669"/>
    <property type="project" value="InterPro"/>
</dbReference>
<keyword evidence="3" id="KW-1185">Reference proteome</keyword>
<dbReference type="EMBL" id="KI536661">
    <property type="protein sequence ID" value="ESR53933.1"/>
    <property type="molecule type" value="Genomic_DNA"/>
</dbReference>
<dbReference type="KEGG" id="cic:CICLE_v10022528mg"/>
<dbReference type="Gramene" id="ESR53933">
    <property type="protein sequence ID" value="ESR53933"/>
    <property type="gene ID" value="CICLE_v10022528mg"/>
</dbReference>
<dbReference type="AlphaFoldDB" id="V4T185"/>
<evidence type="ECO:0000259" key="1">
    <source>
        <dbReference type="Pfam" id="PF05347"/>
    </source>
</evidence>
<proteinExistence type="predicted"/>
<dbReference type="InterPro" id="IPR045297">
    <property type="entry name" value="Complex1_LYR_LYRM4"/>
</dbReference>
<sequence length="175" mass="19656">MSKLIFVQAFAFALSEPNPIIFKEDKSLRILHFARVCSKNAAFQAARGIKFLSFAGNLKNPRREQTVTAGSSLSIKMVSPGQAAPTRPEILGLYRALLRAAREFRDYNIREYTKRRTIDGFRENQNLTDPESISSAYAEGKNQLAIAKRQAVVYSLYAPKVKSIMELENPADLIN</sequence>
<dbReference type="Proteomes" id="UP000030687">
    <property type="component" value="Unassembled WGS sequence"/>
</dbReference>
<accession>V4T185</accession>
<reference evidence="2 3" key="1">
    <citation type="submission" date="2013-10" db="EMBL/GenBank/DDBJ databases">
        <authorList>
            <consortium name="International Citrus Genome Consortium"/>
            <person name="Jenkins J."/>
            <person name="Schmutz J."/>
            <person name="Prochnik S."/>
            <person name="Rokhsar D."/>
            <person name="Gmitter F."/>
            <person name="Ollitrault P."/>
            <person name="Machado M."/>
            <person name="Talon M."/>
            <person name="Wincker P."/>
            <person name="Jaillon O."/>
            <person name="Morgante M."/>
        </authorList>
    </citation>
    <scope>NUCLEOTIDE SEQUENCE</scope>
    <source>
        <strain evidence="3">cv. Clemenules</strain>
    </source>
</reference>
<evidence type="ECO:0000313" key="3">
    <source>
        <dbReference type="Proteomes" id="UP000030687"/>
    </source>
</evidence>
<dbReference type="STRING" id="85681.V4T185"/>
<dbReference type="PANTHER" id="PTHR47158">
    <property type="entry name" value="OS08G0239000 PROTEIN"/>
    <property type="match status" value="1"/>
</dbReference>
<protein>
    <recommendedName>
        <fullName evidence="1">Complex 1 LYR protein domain-containing protein</fullName>
    </recommendedName>
</protein>
<feature type="domain" description="Complex 1 LYR protein" evidence="1">
    <location>
        <begin position="89"/>
        <end position="145"/>
    </location>
</feature>
<organism evidence="2 3">
    <name type="scientific">Citrus clementina</name>
    <name type="common">Clementine</name>
    <name type="synonym">Citrus deliciosa x Citrus sinensis</name>
    <dbReference type="NCBI Taxonomy" id="85681"/>
    <lineage>
        <taxon>Eukaryota</taxon>
        <taxon>Viridiplantae</taxon>
        <taxon>Streptophyta</taxon>
        <taxon>Embryophyta</taxon>
        <taxon>Tracheophyta</taxon>
        <taxon>Spermatophyta</taxon>
        <taxon>Magnoliopsida</taxon>
        <taxon>eudicotyledons</taxon>
        <taxon>Gunneridae</taxon>
        <taxon>Pentapetalae</taxon>
        <taxon>rosids</taxon>
        <taxon>malvids</taxon>
        <taxon>Sapindales</taxon>
        <taxon>Rutaceae</taxon>
        <taxon>Aurantioideae</taxon>
        <taxon>Citrus</taxon>
    </lineage>
</organism>
<evidence type="ECO:0000313" key="2">
    <source>
        <dbReference type="EMBL" id="ESR53933.1"/>
    </source>
</evidence>
<dbReference type="eggNOG" id="KOG3801">
    <property type="taxonomic scope" value="Eukaryota"/>
</dbReference>
<name>V4T185_CITCL</name>
<dbReference type="CDD" id="cd20264">
    <property type="entry name" value="Complex1_LYR_LYRM4"/>
    <property type="match status" value="1"/>
</dbReference>